<reference evidence="3" key="1">
    <citation type="submission" date="2019-03" db="EMBL/GenBank/DDBJ databases">
        <title>Snf2 controls pulcherriminic acid biosynthesis and connects pigmentation and antifungal activity of the yeast Metschnikowia pulcherrima.</title>
        <authorList>
            <person name="Gore-Lloyd D."/>
            <person name="Sumann I."/>
            <person name="Brachmann A.O."/>
            <person name="Schneeberger K."/>
            <person name="Ortiz-Merino R.A."/>
            <person name="Moreno-Beltran M."/>
            <person name="Schlaefli M."/>
            <person name="Kirner P."/>
            <person name="Santos Kron A."/>
            <person name="Wolfe K.H."/>
            <person name="Piel J."/>
            <person name="Ahrens C.H."/>
            <person name="Henk D."/>
            <person name="Freimoser F.M."/>
        </authorList>
    </citation>
    <scope>NUCLEOTIDE SEQUENCE [LARGE SCALE GENOMIC DNA]</scope>
    <source>
        <strain evidence="3">APC 1.2</strain>
    </source>
</reference>
<dbReference type="InterPro" id="IPR048519">
    <property type="entry name" value="Gfd2/YDR514C-like_C"/>
</dbReference>
<dbReference type="PANTHER" id="PTHR28083">
    <property type="entry name" value="GOOD FOR FULL DBP5 ACTIVITY PROTEIN 2"/>
    <property type="match status" value="1"/>
</dbReference>
<sequence>MLKIQLRRNSTAQLVQSQLSARLERYFAETTFQFSKPLHVDELRRVMELVYLRKRPLVAVDVEAYERQPKFITELGIAIYDPENQWLLAQPHIKTVHIISQENRRLLNSQFVPNHKYRFNGGTLYQITKKALLKYLEETFRYYFQEKNAVLVGHNLAGDIKWLQSHGVGSGGDTPQVDTQKLFHLSRNRGATLRGILQAVDIPNANLHNAANDAYYTLLAAMCYCDPERRQHFGLDTFVEQKKITDKQRKEAMRKKKFSEAADVLAEDPPTVMFAYPKPARTWEPEL</sequence>
<protein>
    <recommendedName>
        <fullName evidence="1">Gfd2/YDR514C-like C-terminal domain-containing protein</fullName>
    </recommendedName>
</protein>
<dbReference type="InterPro" id="IPR036397">
    <property type="entry name" value="RNaseH_sf"/>
</dbReference>
<evidence type="ECO:0000259" key="1">
    <source>
        <dbReference type="Pfam" id="PF21762"/>
    </source>
</evidence>
<dbReference type="PANTHER" id="PTHR28083:SF1">
    <property type="entry name" value="GOOD FOR FULL DBP5 ACTIVITY PROTEIN 2"/>
    <property type="match status" value="1"/>
</dbReference>
<organism evidence="2 3">
    <name type="scientific">Metschnikowia aff. pulcherrima</name>
    <dbReference type="NCBI Taxonomy" id="2163413"/>
    <lineage>
        <taxon>Eukaryota</taxon>
        <taxon>Fungi</taxon>
        <taxon>Dikarya</taxon>
        <taxon>Ascomycota</taxon>
        <taxon>Saccharomycotina</taxon>
        <taxon>Pichiomycetes</taxon>
        <taxon>Metschnikowiaceae</taxon>
        <taxon>Metschnikowia</taxon>
    </lineage>
</organism>
<dbReference type="STRING" id="2163413.A0A4P6XV43"/>
<dbReference type="SUPFAM" id="SSF53098">
    <property type="entry name" value="Ribonuclease H-like"/>
    <property type="match status" value="1"/>
</dbReference>
<dbReference type="Proteomes" id="UP000292447">
    <property type="component" value="Chromosome VI"/>
</dbReference>
<name>A0A4P6XV43_9ASCO</name>
<evidence type="ECO:0000313" key="3">
    <source>
        <dbReference type="Proteomes" id="UP000292447"/>
    </source>
</evidence>
<dbReference type="Gene3D" id="3.30.420.10">
    <property type="entry name" value="Ribonuclease H-like superfamily/Ribonuclease H"/>
    <property type="match status" value="1"/>
</dbReference>
<dbReference type="InterPro" id="IPR012337">
    <property type="entry name" value="RNaseH-like_sf"/>
</dbReference>
<dbReference type="Pfam" id="PF21762">
    <property type="entry name" value="DEDDh_C"/>
    <property type="match status" value="1"/>
</dbReference>
<accession>A0A4P6XV43</accession>
<dbReference type="AlphaFoldDB" id="A0A4P6XV43"/>
<proteinExistence type="predicted"/>
<keyword evidence="3" id="KW-1185">Reference proteome</keyword>
<dbReference type="EMBL" id="CP034461">
    <property type="protein sequence ID" value="QBM90765.1"/>
    <property type="molecule type" value="Genomic_DNA"/>
</dbReference>
<dbReference type="InterPro" id="IPR040151">
    <property type="entry name" value="Gfd2/YDR514C-like"/>
</dbReference>
<gene>
    <name evidence="2" type="ORF">METSCH_F03520</name>
</gene>
<dbReference type="GO" id="GO:0003676">
    <property type="term" value="F:nucleic acid binding"/>
    <property type="evidence" value="ECO:0007669"/>
    <property type="project" value="InterPro"/>
</dbReference>
<dbReference type="GO" id="GO:0005634">
    <property type="term" value="C:nucleus"/>
    <property type="evidence" value="ECO:0007669"/>
    <property type="project" value="TreeGrafter"/>
</dbReference>
<feature type="domain" description="Gfd2/YDR514C-like C-terminal" evidence="1">
    <location>
        <begin position="57"/>
        <end position="222"/>
    </location>
</feature>
<evidence type="ECO:0000313" key="2">
    <source>
        <dbReference type="EMBL" id="QBM90765.1"/>
    </source>
</evidence>